<comment type="subcellular location">
    <subcellularLocation>
        <location evidence="1">Membrane</location>
        <topology evidence="1">Multi-pass membrane protein</topology>
    </subcellularLocation>
</comment>
<name>A0A232ES49_9HYME</name>
<proteinExistence type="predicted"/>
<evidence type="ECO:0000313" key="6">
    <source>
        <dbReference type="EMBL" id="OXU21147.1"/>
    </source>
</evidence>
<feature type="transmembrane region" description="Helical" evidence="5">
    <location>
        <begin position="132"/>
        <end position="149"/>
    </location>
</feature>
<accession>A0A232ES49</accession>
<evidence type="ECO:0000256" key="4">
    <source>
        <dbReference type="ARBA" id="ARBA00023136"/>
    </source>
</evidence>
<feature type="transmembrane region" description="Helical" evidence="5">
    <location>
        <begin position="187"/>
        <end position="207"/>
    </location>
</feature>
<reference evidence="6 7" key="1">
    <citation type="journal article" date="2017" name="Curr. Biol.">
        <title>The Evolution of Venom by Co-option of Single-Copy Genes.</title>
        <authorList>
            <person name="Martinson E.O."/>
            <person name="Mrinalini"/>
            <person name="Kelkar Y.D."/>
            <person name="Chang C.H."/>
            <person name="Werren J.H."/>
        </authorList>
    </citation>
    <scope>NUCLEOTIDE SEQUENCE [LARGE SCALE GENOMIC DNA]</scope>
    <source>
        <strain evidence="6 7">Alberta</strain>
        <tissue evidence="6">Whole body</tissue>
    </source>
</reference>
<dbReference type="EMBL" id="NNAY01002520">
    <property type="protein sequence ID" value="OXU21147.1"/>
    <property type="molecule type" value="Genomic_DNA"/>
</dbReference>
<keyword evidence="4 5" id="KW-0472">Membrane</keyword>
<protein>
    <submittedName>
        <fullName evidence="6">Uncharacterized protein</fullName>
    </submittedName>
</protein>
<evidence type="ECO:0000256" key="2">
    <source>
        <dbReference type="ARBA" id="ARBA00022692"/>
    </source>
</evidence>
<evidence type="ECO:0000256" key="1">
    <source>
        <dbReference type="ARBA" id="ARBA00004141"/>
    </source>
</evidence>
<dbReference type="GO" id="GO:0038166">
    <property type="term" value="P:angiotensin-activated signaling pathway"/>
    <property type="evidence" value="ECO:0007669"/>
    <property type="project" value="InterPro"/>
</dbReference>
<dbReference type="GO" id="GO:0005886">
    <property type="term" value="C:plasma membrane"/>
    <property type="evidence" value="ECO:0007669"/>
    <property type="project" value="TreeGrafter"/>
</dbReference>
<keyword evidence="7" id="KW-1185">Reference proteome</keyword>
<dbReference type="STRING" id="543379.A0A232ES49"/>
<dbReference type="Pfam" id="PF06396">
    <property type="entry name" value="AGTRAP"/>
    <property type="match status" value="1"/>
</dbReference>
<dbReference type="InterPro" id="IPR009436">
    <property type="entry name" value="AGTRAP"/>
</dbReference>
<dbReference type="OrthoDB" id="8191171at2759"/>
<dbReference type="AlphaFoldDB" id="A0A232ES49"/>
<organism evidence="6 7">
    <name type="scientific">Trichomalopsis sarcophagae</name>
    <dbReference type="NCBI Taxonomy" id="543379"/>
    <lineage>
        <taxon>Eukaryota</taxon>
        <taxon>Metazoa</taxon>
        <taxon>Ecdysozoa</taxon>
        <taxon>Arthropoda</taxon>
        <taxon>Hexapoda</taxon>
        <taxon>Insecta</taxon>
        <taxon>Pterygota</taxon>
        <taxon>Neoptera</taxon>
        <taxon>Endopterygota</taxon>
        <taxon>Hymenoptera</taxon>
        <taxon>Apocrita</taxon>
        <taxon>Proctotrupomorpha</taxon>
        <taxon>Chalcidoidea</taxon>
        <taxon>Pteromalidae</taxon>
        <taxon>Pteromalinae</taxon>
        <taxon>Trichomalopsis</taxon>
    </lineage>
</organism>
<evidence type="ECO:0000313" key="7">
    <source>
        <dbReference type="Proteomes" id="UP000215335"/>
    </source>
</evidence>
<evidence type="ECO:0000256" key="5">
    <source>
        <dbReference type="SAM" id="Phobius"/>
    </source>
</evidence>
<evidence type="ECO:0000256" key="3">
    <source>
        <dbReference type="ARBA" id="ARBA00022989"/>
    </source>
</evidence>
<sequence>MFLRRDSFLRQPSERERFQDRFQGRQREAVVIYEMCYVFLEADSHVCRLLTDFCEFRAVENPPRRDQSSVGRVAAISPISFAQSHRSSRQYKLVARGQHHQEVAITQEDAIFAIHFILVTWAIEGWSSSSMIFYNTLFFICIFWAIHSAESDEPIQFALFISIAAEFFDFINLSVSSPFSGSSFTKFSASMVIINMIVRILTIMYLIKIGQSRGGSLSTMFASPAMGLGRQEYEDISHPVPQNSDFASI</sequence>
<dbReference type="SMART" id="SM00805">
    <property type="entry name" value="AGTRAP"/>
    <property type="match status" value="1"/>
</dbReference>
<keyword evidence="3 5" id="KW-1133">Transmembrane helix</keyword>
<keyword evidence="2 5" id="KW-0812">Transmembrane</keyword>
<gene>
    <name evidence="6" type="ORF">TSAR_002928</name>
</gene>
<comment type="caution">
    <text evidence="6">The sequence shown here is derived from an EMBL/GenBank/DDBJ whole genome shotgun (WGS) entry which is preliminary data.</text>
</comment>
<dbReference type="Proteomes" id="UP000215335">
    <property type="component" value="Unassembled WGS sequence"/>
</dbReference>
<dbReference type="PANTHER" id="PTHR16521:SF3">
    <property type="entry name" value="TYPE-1 ANGIOTENSIN II RECEPTOR-ASSOCIATED PROTEIN"/>
    <property type="match status" value="1"/>
</dbReference>
<dbReference type="PANTHER" id="PTHR16521">
    <property type="entry name" value="TYPE-1 ANGIOTENSIN II RECEPTOR-ASSOCIATED PROTEIN"/>
    <property type="match status" value="1"/>
</dbReference>